<name>A0A4C1W539_EUMVA</name>
<evidence type="ECO:0000313" key="3">
    <source>
        <dbReference type="Proteomes" id="UP000299102"/>
    </source>
</evidence>
<evidence type="ECO:0000313" key="2">
    <source>
        <dbReference type="EMBL" id="GBP46626.1"/>
    </source>
</evidence>
<sequence length="87" mass="9851">MCQVSSSGRELEALRLKSGNASRRRRPPAARRPQTPVASRRGLLPDASRKCTVSETELIARMRLVSFNIKDEGTHFMSTRAEPWVER</sequence>
<dbReference type="Proteomes" id="UP000299102">
    <property type="component" value="Unassembled WGS sequence"/>
</dbReference>
<keyword evidence="3" id="KW-1185">Reference proteome</keyword>
<comment type="caution">
    <text evidence="2">The sequence shown here is derived from an EMBL/GenBank/DDBJ whole genome shotgun (WGS) entry which is preliminary data.</text>
</comment>
<accession>A0A4C1W539</accession>
<protein>
    <submittedName>
        <fullName evidence="2">Uncharacterized protein</fullName>
    </submittedName>
</protein>
<dbReference type="EMBL" id="BGZK01000487">
    <property type="protein sequence ID" value="GBP46626.1"/>
    <property type="molecule type" value="Genomic_DNA"/>
</dbReference>
<organism evidence="2 3">
    <name type="scientific">Eumeta variegata</name>
    <name type="common">Bagworm moth</name>
    <name type="synonym">Eumeta japonica</name>
    <dbReference type="NCBI Taxonomy" id="151549"/>
    <lineage>
        <taxon>Eukaryota</taxon>
        <taxon>Metazoa</taxon>
        <taxon>Ecdysozoa</taxon>
        <taxon>Arthropoda</taxon>
        <taxon>Hexapoda</taxon>
        <taxon>Insecta</taxon>
        <taxon>Pterygota</taxon>
        <taxon>Neoptera</taxon>
        <taxon>Endopterygota</taxon>
        <taxon>Lepidoptera</taxon>
        <taxon>Glossata</taxon>
        <taxon>Ditrysia</taxon>
        <taxon>Tineoidea</taxon>
        <taxon>Psychidae</taxon>
        <taxon>Oiketicinae</taxon>
        <taxon>Eumeta</taxon>
    </lineage>
</organism>
<reference evidence="2 3" key="1">
    <citation type="journal article" date="2019" name="Commun. Biol.">
        <title>The bagworm genome reveals a unique fibroin gene that provides high tensile strength.</title>
        <authorList>
            <person name="Kono N."/>
            <person name="Nakamura H."/>
            <person name="Ohtoshi R."/>
            <person name="Tomita M."/>
            <person name="Numata K."/>
            <person name="Arakawa K."/>
        </authorList>
    </citation>
    <scope>NUCLEOTIDE SEQUENCE [LARGE SCALE GENOMIC DNA]</scope>
</reference>
<evidence type="ECO:0000256" key="1">
    <source>
        <dbReference type="SAM" id="MobiDB-lite"/>
    </source>
</evidence>
<dbReference type="AlphaFoldDB" id="A0A4C1W539"/>
<feature type="region of interest" description="Disordered" evidence="1">
    <location>
        <begin position="1"/>
        <end position="48"/>
    </location>
</feature>
<gene>
    <name evidence="2" type="ORF">EVAR_95088_1</name>
</gene>
<proteinExistence type="predicted"/>